<dbReference type="Proteomes" id="UP000324595">
    <property type="component" value="Unassembled WGS sequence"/>
</dbReference>
<keyword evidence="2" id="KW-0378">Hydrolase</keyword>
<evidence type="ECO:0000313" key="3">
    <source>
        <dbReference type="Proteomes" id="UP000324595"/>
    </source>
</evidence>
<dbReference type="Pfam" id="PF00657">
    <property type="entry name" value="Lipase_GDSL"/>
    <property type="match status" value="1"/>
</dbReference>
<dbReference type="SUPFAM" id="SSF52266">
    <property type="entry name" value="SGNH hydrolase"/>
    <property type="match status" value="1"/>
</dbReference>
<organism evidence="2 3">
    <name type="scientific">Fodinibius salinus</name>
    <dbReference type="NCBI Taxonomy" id="860790"/>
    <lineage>
        <taxon>Bacteria</taxon>
        <taxon>Pseudomonadati</taxon>
        <taxon>Balneolota</taxon>
        <taxon>Balneolia</taxon>
        <taxon>Balneolales</taxon>
        <taxon>Balneolaceae</taxon>
        <taxon>Fodinibius</taxon>
    </lineage>
</organism>
<accession>A0A5D3YGY6</accession>
<evidence type="ECO:0000256" key="1">
    <source>
        <dbReference type="SAM" id="SignalP"/>
    </source>
</evidence>
<dbReference type="GO" id="GO:0016788">
    <property type="term" value="F:hydrolase activity, acting on ester bonds"/>
    <property type="evidence" value="ECO:0007669"/>
    <property type="project" value="InterPro"/>
</dbReference>
<protein>
    <submittedName>
        <fullName evidence="2">GDSL-like Lipase/Acylhydrolase</fullName>
    </submittedName>
</protein>
<dbReference type="InterPro" id="IPR036514">
    <property type="entry name" value="SGNH_hydro_sf"/>
</dbReference>
<dbReference type="InterPro" id="IPR001087">
    <property type="entry name" value="GDSL"/>
</dbReference>
<feature type="chain" id="PRO_5022868840" evidence="1">
    <location>
        <begin position="21"/>
        <end position="558"/>
    </location>
</feature>
<proteinExistence type="predicted"/>
<gene>
    <name evidence="2" type="ORF">LX73_2508</name>
</gene>
<dbReference type="AlphaFoldDB" id="A0A5D3YGY6"/>
<comment type="caution">
    <text evidence="2">The sequence shown here is derived from an EMBL/GenBank/DDBJ whole genome shotgun (WGS) entry which is preliminary data.</text>
</comment>
<sequence>MKSFLKTTLFIIGAALFISACEGQTDSLTNDRLEENPVPDQVTADAGDADFSNYVAIGNSLTAGFMDGALYNLGQQNSIPALLADKLSLAGAPDEFNQPDINSERGYNQSATTQGGPILGRFKLDTQAEAPSPTLDGELPTAFTGDKSALDNFGVPGITVGQLLTSATGGPDDPSNPAFNPYYQRFASAPGSSTILEDAISTQPTFFTLWIGNNDVLGYAISGASNPAILTSNSDFQTRFNGVVNNLMGNTQAKGVVVNIPPFLGLPYFRAVPYNAIELGSTEAQQLDQKFDQQLNPVLDAVAANFPHTQAEIDARKVHYQQGANPILVNDPSLDDLEDEFDQLQSMNVITAQERAALVPYEQSRPLTVVNGKPELVTLPTGSALGQEANPSNQRPETIGVITPLGYQPASVQEPLPCTQAAGDECYLTLTEQQQIEQKRGTFNGYIQSAVNSYGNRLALYNTNAPKGAFADMFGLAPGDSPGITVDGVDLAPDFSPGGVLSLDGIHPNPRGNGILTNEIITVIENEFNANIPKVDVLNLPSVQLCDGNCVSQQSGGS</sequence>
<evidence type="ECO:0000313" key="2">
    <source>
        <dbReference type="EMBL" id="TYP91684.1"/>
    </source>
</evidence>
<dbReference type="OrthoDB" id="9764164at2"/>
<dbReference type="Gene3D" id="3.40.50.1110">
    <property type="entry name" value="SGNH hydrolase"/>
    <property type="match status" value="1"/>
</dbReference>
<dbReference type="EMBL" id="VNHY01000005">
    <property type="protein sequence ID" value="TYP91684.1"/>
    <property type="molecule type" value="Genomic_DNA"/>
</dbReference>
<keyword evidence="3" id="KW-1185">Reference proteome</keyword>
<dbReference type="PROSITE" id="PS51257">
    <property type="entry name" value="PROKAR_LIPOPROTEIN"/>
    <property type="match status" value="1"/>
</dbReference>
<reference evidence="2 3" key="1">
    <citation type="submission" date="2019-07" db="EMBL/GenBank/DDBJ databases">
        <title>Genomic Encyclopedia of Archaeal and Bacterial Type Strains, Phase II (KMG-II): from individual species to whole genera.</title>
        <authorList>
            <person name="Goeker M."/>
        </authorList>
    </citation>
    <scope>NUCLEOTIDE SEQUENCE [LARGE SCALE GENOMIC DNA]</scope>
    <source>
        <strain evidence="2 3">DSM 21935</strain>
    </source>
</reference>
<dbReference type="RefSeq" id="WP_148899827.1">
    <property type="nucleotide sequence ID" value="NZ_VNHY01000005.1"/>
</dbReference>
<feature type="signal peptide" evidence="1">
    <location>
        <begin position="1"/>
        <end position="20"/>
    </location>
</feature>
<keyword evidence="1" id="KW-0732">Signal</keyword>
<name>A0A5D3YGY6_9BACT</name>